<dbReference type="EMBL" id="BOMH01000010">
    <property type="protein sequence ID" value="GID63560.1"/>
    <property type="molecule type" value="Genomic_DNA"/>
</dbReference>
<reference evidence="2" key="1">
    <citation type="submission" date="2021-01" db="EMBL/GenBank/DDBJ databases">
        <title>Whole genome shotgun sequence of Actinoplanes cyaneus NBRC 14990.</title>
        <authorList>
            <person name="Komaki H."/>
            <person name="Tamura T."/>
        </authorList>
    </citation>
    <scope>NUCLEOTIDE SEQUENCE</scope>
    <source>
        <strain evidence="2">NBRC 14990</strain>
    </source>
</reference>
<evidence type="ECO:0000313" key="2">
    <source>
        <dbReference type="EMBL" id="GID63560.1"/>
    </source>
</evidence>
<sequence length="357" mass="37572">MRNLRRNIVIAALLGLVAVLLPAPAMADKGVVDQYPLTTSLNIYPPATGQSAQYVKVVDTQLNLAAGESRHLRGRLETVSSTTGVVAFNAAIQCFATGSDARIGRLAVSSRNHEGSDASYAVTGHLPLLVDKLFTAPSAGSYTCGLYGLTASTSITGYHLAVVTGGKSYLQVSDVDQAGAGAWDSLQCNSKGNNTADSKCTFIGTSAKSDVFVFYNDGSTPKKWAYAPGTTTVQALANVTVTTCYQGTASCDGVPESERLPRTANSYSAVQFRLDVIQLGADNSHACYTAPATTVTNNVRDDAHHYTAYLGTTVTVDPSCGSMFLMRVYVKHVSGSPVKIDGVQEPSSLTNGIMMNL</sequence>
<protein>
    <submittedName>
        <fullName evidence="2">Uncharacterized protein</fullName>
    </submittedName>
</protein>
<organism evidence="2 3">
    <name type="scientific">Actinoplanes cyaneus</name>
    <dbReference type="NCBI Taxonomy" id="52696"/>
    <lineage>
        <taxon>Bacteria</taxon>
        <taxon>Bacillati</taxon>
        <taxon>Actinomycetota</taxon>
        <taxon>Actinomycetes</taxon>
        <taxon>Micromonosporales</taxon>
        <taxon>Micromonosporaceae</taxon>
        <taxon>Actinoplanes</taxon>
    </lineage>
</organism>
<gene>
    <name evidence="2" type="ORF">Acy02nite_14410</name>
</gene>
<keyword evidence="1" id="KW-0732">Signal</keyword>
<dbReference type="Proteomes" id="UP000619479">
    <property type="component" value="Unassembled WGS sequence"/>
</dbReference>
<feature type="chain" id="PRO_5036789263" evidence="1">
    <location>
        <begin position="28"/>
        <end position="357"/>
    </location>
</feature>
<accession>A0A919LZ08</accession>
<comment type="caution">
    <text evidence="2">The sequence shown here is derived from an EMBL/GenBank/DDBJ whole genome shotgun (WGS) entry which is preliminary data.</text>
</comment>
<name>A0A919LZ08_9ACTN</name>
<dbReference type="RefSeq" id="WP_203739004.1">
    <property type="nucleotide sequence ID" value="NZ_BAAAUC010000041.1"/>
</dbReference>
<keyword evidence="3" id="KW-1185">Reference proteome</keyword>
<proteinExistence type="predicted"/>
<evidence type="ECO:0000313" key="3">
    <source>
        <dbReference type="Proteomes" id="UP000619479"/>
    </source>
</evidence>
<evidence type="ECO:0000256" key="1">
    <source>
        <dbReference type="SAM" id="SignalP"/>
    </source>
</evidence>
<dbReference type="AlphaFoldDB" id="A0A919LZ08"/>
<feature type="signal peptide" evidence="1">
    <location>
        <begin position="1"/>
        <end position="27"/>
    </location>
</feature>